<name>A0A2G9ZK66_9BACT</name>
<proteinExistence type="predicted"/>
<evidence type="ECO:0000313" key="1">
    <source>
        <dbReference type="EMBL" id="PIP33565.1"/>
    </source>
</evidence>
<dbReference type="GO" id="GO:0009165">
    <property type="term" value="P:nucleotide biosynthetic process"/>
    <property type="evidence" value="ECO:0007669"/>
    <property type="project" value="InterPro"/>
</dbReference>
<dbReference type="InterPro" id="IPR029057">
    <property type="entry name" value="PRTase-like"/>
</dbReference>
<dbReference type="AlphaFoldDB" id="A0A2G9ZK66"/>
<dbReference type="SUPFAM" id="SSF53271">
    <property type="entry name" value="PRTase-like"/>
    <property type="match status" value="1"/>
</dbReference>
<comment type="caution">
    <text evidence="1">The sequence shown here is derived from an EMBL/GenBank/DDBJ whole genome shotgun (WGS) entry which is preliminary data.</text>
</comment>
<dbReference type="GO" id="GO:0000287">
    <property type="term" value="F:magnesium ion binding"/>
    <property type="evidence" value="ECO:0007669"/>
    <property type="project" value="InterPro"/>
</dbReference>
<protein>
    <recommendedName>
        <fullName evidence="3">Ribose-phosphate diphosphokinase</fullName>
    </recommendedName>
</protein>
<dbReference type="Pfam" id="PF14572">
    <property type="entry name" value="Pribosyl_synth"/>
    <property type="match status" value="1"/>
</dbReference>
<dbReference type="InterPro" id="IPR005946">
    <property type="entry name" value="Rib-P_diPkinase"/>
</dbReference>
<evidence type="ECO:0000313" key="2">
    <source>
        <dbReference type="Proteomes" id="UP000230729"/>
    </source>
</evidence>
<sequence>MPDQEINLRLADSEIERLLVSDTIPLREEARQCPKIVQVSIADILAESIRRCYNAESVSRLFA</sequence>
<accession>A0A2G9ZK66</accession>
<reference evidence="1 2" key="1">
    <citation type="submission" date="2017-09" db="EMBL/GenBank/DDBJ databases">
        <title>Depth-based differentiation of microbial function through sediment-hosted aquifers and enrichment of novel symbionts in the deep terrestrial subsurface.</title>
        <authorList>
            <person name="Probst A.J."/>
            <person name="Ladd B."/>
            <person name="Jarett J.K."/>
            <person name="Geller-Mcgrath D.E."/>
            <person name="Sieber C.M."/>
            <person name="Emerson J.B."/>
            <person name="Anantharaman K."/>
            <person name="Thomas B.C."/>
            <person name="Malmstrom R."/>
            <person name="Stieglmeier M."/>
            <person name="Klingl A."/>
            <person name="Woyke T."/>
            <person name="Ryan C.M."/>
            <person name="Banfield J.F."/>
        </authorList>
    </citation>
    <scope>NUCLEOTIDE SEQUENCE [LARGE SCALE GENOMIC DNA]</scope>
    <source>
        <strain evidence="1">CG23_combo_of_CG06-09_8_20_14_all_49_15</strain>
    </source>
</reference>
<evidence type="ECO:0008006" key="3">
    <source>
        <dbReference type="Google" id="ProtNLM"/>
    </source>
</evidence>
<dbReference type="Proteomes" id="UP000230729">
    <property type="component" value="Unassembled WGS sequence"/>
</dbReference>
<dbReference type="EMBL" id="PCSD01000092">
    <property type="protein sequence ID" value="PIP33565.1"/>
    <property type="molecule type" value="Genomic_DNA"/>
</dbReference>
<gene>
    <name evidence="1" type="ORF">COX22_03700</name>
</gene>
<organism evidence="1 2">
    <name type="scientific">Candidatus Falkowbacteria bacterium CG23_combo_of_CG06-09_8_20_14_all_49_15</name>
    <dbReference type="NCBI Taxonomy" id="1974572"/>
    <lineage>
        <taxon>Bacteria</taxon>
        <taxon>Candidatus Falkowiibacteriota</taxon>
    </lineage>
</organism>
<dbReference type="Gene3D" id="3.40.50.2020">
    <property type="match status" value="2"/>
</dbReference>